<organism evidence="1 2">
    <name type="scientific">Strigamia maritima</name>
    <name type="common">European centipede</name>
    <name type="synonym">Geophilus maritimus</name>
    <dbReference type="NCBI Taxonomy" id="126957"/>
    <lineage>
        <taxon>Eukaryota</taxon>
        <taxon>Metazoa</taxon>
        <taxon>Ecdysozoa</taxon>
        <taxon>Arthropoda</taxon>
        <taxon>Myriapoda</taxon>
        <taxon>Chilopoda</taxon>
        <taxon>Pleurostigmophora</taxon>
        <taxon>Geophilomorpha</taxon>
        <taxon>Linotaeniidae</taxon>
        <taxon>Strigamia</taxon>
    </lineage>
</organism>
<protein>
    <recommendedName>
        <fullName evidence="3">Retrotransposon gag domain-containing protein</fullName>
    </recommendedName>
</protein>
<evidence type="ECO:0000313" key="1">
    <source>
        <dbReference type="EnsemblMetazoa" id="SMAR013904-PA"/>
    </source>
</evidence>
<sequence>MANSNRLGFVEPFLGSTQEDWNSWLVQFGQFAELNDISAAKKVPLLLTSIGSKMFRKLEQKGHHTTLSFDEIKAVVEAYYVSNGTPYVAEQKLAMRTRRSGERIEAFIADLRVMAQKCKYDTEKASDKAVLNQIFRG</sequence>
<reference evidence="1" key="2">
    <citation type="submission" date="2015-02" db="UniProtKB">
        <authorList>
            <consortium name="EnsemblMetazoa"/>
        </authorList>
    </citation>
    <scope>IDENTIFICATION</scope>
</reference>
<dbReference type="EnsemblMetazoa" id="SMAR013904-RA">
    <property type="protein sequence ID" value="SMAR013904-PA"/>
    <property type="gene ID" value="SMAR013904"/>
</dbReference>
<dbReference type="AlphaFoldDB" id="T1JJ74"/>
<accession>T1JJ74</accession>
<reference evidence="2" key="1">
    <citation type="submission" date="2011-05" db="EMBL/GenBank/DDBJ databases">
        <authorList>
            <person name="Richards S.R."/>
            <person name="Qu J."/>
            <person name="Jiang H."/>
            <person name="Jhangiani S.N."/>
            <person name="Agravi P."/>
            <person name="Goodspeed R."/>
            <person name="Gross S."/>
            <person name="Mandapat C."/>
            <person name="Jackson L."/>
            <person name="Mathew T."/>
            <person name="Pu L."/>
            <person name="Thornton R."/>
            <person name="Saada N."/>
            <person name="Wilczek-Boney K.B."/>
            <person name="Lee S."/>
            <person name="Kovar C."/>
            <person name="Wu Y."/>
            <person name="Scherer S.E."/>
            <person name="Worley K.C."/>
            <person name="Muzny D.M."/>
            <person name="Gibbs R."/>
        </authorList>
    </citation>
    <scope>NUCLEOTIDE SEQUENCE</scope>
    <source>
        <strain evidence="2">Brora</strain>
    </source>
</reference>
<dbReference type="PhylomeDB" id="T1JJ74"/>
<dbReference type="Proteomes" id="UP000014500">
    <property type="component" value="Unassembled WGS sequence"/>
</dbReference>
<proteinExistence type="predicted"/>
<evidence type="ECO:0008006" key="3">
    <source>
        <dbReference type="Google" id="ProtNLM"/>
    </source>
</evidence>
<evidence type="ECO:0000313" key="2">
    <source>
        <dbReference type="Proteomes" id="UP000014500"/>
    </source>
</evidence>
<keyword evidence="2" id="KW-1185">Reference proteome</keyword>
<dbReference type="EMBL" id="JH431182">
    <property type="status" value="NOT_ANNOTATED_CDS"/>
    <property type="molecule type" value="Genomic_DNA"/>
</dbReference>
<dbReference type="HOGENOM" id="CLU_1870337_0_0_1"/>
<dbReference type="STRING" id="126957.T1JJ74"/>
<name>T1JJ74_STRMM</name>